<reference evidence="2 3" key="1">
    <citation type="journal article" date="2020" name="Cell Rep.">
        <title>Local necrotic cells trigger systemic immune activation via gut microbiome dysbiosis in Drosophila.</title>
        <authorList>
            <person name="Kosakamoto H."/>
            <person name="Yamauchi T."/>
            <person name="Akuzawa-Tokita Y."/>
            <person name="Nishimura K."/>
            <person name="Soga T."/>
            <person name="Murakami T."/>
            <person name="Mori H."/>
            <person name="Yamamoto K."/>
            <person name="Miyazaki R."/>
            <person name="Koto A."/>
            <person name="Miura M."/>
            <person name="Obata F."/>
        </authorList>
    </citation>
    <scope>NUCLEOTIDE SEQUENCE [LARGE SCALE GENOMIC DNA]</scope>
    <source>
        <strain evidence="2 3">Ai</strain>
    </source>
</reference>
<gene>
    <name evidence="2" type="ORF">DmAi_22800</name>
</gene>
<name>A0A6V8I9I8_9PROT</name>
<keyword evidence="3" id="KW-1185">Reference proteome</keyword>
<dbReference type="SUPFAM" id="SSF48403">
    <property type="entry name" value="Ankyrin repeat"/>
    <property type="match status" value="1"/>
</dbReference>
<dbReference type="PROSITE" id="PS50297">
    <property type="entry name" value="ANK_REP_REGION"/>
    <property type="match status" value="1"/>
</dbReference>
<dbReference type="EMBL" id="BLJP01000010">
    <property type="protein sequence ID" value="GFE94221.1"/>
    <property type="molecule type" value="Genomic_DNA"/>
</dbReference>
<dbReference type="InterPro" id="IPR036770">
    <property type="entry name" value="Ankyrin_rpt-contain_sf"/>
</dbReference>
<evidence type="ECO:0000313" key="2">
    <source>
        <dbReference type="EMBL" id="GFE94221.1"/>
    </source>
</evidence>
<evidence type="ECO:0008006" key="4">
    <source>
        <dbReference type="Google" id="ProtNLM"/>
    </source>
</evidence>
<proteinExistence type="predicted"/>
<dbReference type="RefSeq" id="WP_086656470.1">
    <property type="nucleotide sequence ID" value="NZ_BLJP01000010.1"/>
</dbReference>
<dbReference type="OrthoDB" id="9806181at2"/>
<dbReference type="AlphaFoldDB" id="A0A6V8I9I8"/>
<organism evidence="2 3">
    <name type="scientific">Acetobacter persici</name>
    <dbReference type="NCBI Taxonomy" id="1076596"/>
    <lineage>
        <taxon>Bacteria</taxon>
        <taxon>Pseudomonadati</taxon>
        <taxon>Pseudomonadota</taxon>
        <taxon>Alphaproteobacteria</taxon>
        <taxon>Acetobacterales</taxon>
        <taxon>Acetobacteraceae</taxon>
        <taxon>Acetobacter</taxon>
    </lineage>
</organism>
<dbReference type="InterPro" id="IPR002110">
    <property type="entry name" value="Ankyrin_rpt"/>
</dbReference>
<evidence type="ECO:0000313" key="3">
    <source>
        <dbReference type="Proteomes" id="UP000548726"/>
    </source>
</evidence>
<dbReference type="Proteomes" id="UP000548726">
    <property type="component" value="Unassembled WGS sequence"/>
</dbReference>
<dbReference type="PROSITE" id="PS50088">
    <property type="entry name" value="ANK_REPEAT"/>
    <property type="match status" value="1"/>
</dbReference>
<comment type="caution">
    <text evidence="2">The sequence shown here is derived from an EMBL/GenBank/DDBJ whole genome shotgun (WGS) entry which is preliminary data.</text>
</comment>
<accession>A0A6V8I9I8</accession>
<dbReference type="Gene3D" id="1.25.40.20">
    <property type="entry name" value="Ankyrin repeat-containing domain"/>
    <property type="match status" value="1"/>
</dbReference>
<protein>
    <recommendedName>
        <fullName evidence="4">Ankyrin repeat domain-containing protein</fullName>
    </recommendedName>
</protein>
<sequence>MHEQLAKFAYNGQWADLTALLRHKPDLVNNAGPGKGYTPLHQAAWHGADLSLVGALLKAGASRNLCTTEGRNAYDIAQARHPKREELHYLLAPSRRSLSQLLRKLIAEHPALFSDYDGNQILCERLISCLSETWVPPTREETLDIIAHQTQELEARINAAVYTVTGLPLSSDGTACLQISKTISFEASMHFVQGILLPALRPLISKSDQIPLEPHWTVLADLFAPAPDQWGLRGDLFLWMELRQTLCNCPLPDPTIPGWQDHIRTRLEAAILTLTGINIRTGQDILVPRYQRGGTSSGMVSSIFWHQTIVPLLTQRAGWLQHSWSCRNS</sequence>
<evidence type="ECO:0000256" key="1">
    <source>
        <dbReference type="PROSITE-ProRule" id="PRU00023"/>
    </source>
</evidence>
<keyword evidence="1" id="KW-0040">ANK repeat</keyword>
<dbReference type="Pfam" id="PF13857">
    <property type="entry name" value="Ank_5"/>
    <property type="match status" value="1"/>
</dbReference>
<feature type="repeat" description="ANK" evidence="1">
    <location>
        <begin position="35"/>
        <end position="68"/>
    </location>
</feature>